<evidence type="ECO:0000313" key="1">
    <source>
        <dbReference type="EMBL" id="UOX32463.1"/>
    </source>
</evidence>
<dbReference type="Proteomes" id="UP000830454">
    <property type="component" value="Chromosome"/>
</dbReference>
<gene>
    <name evidence="1" type="ORF">LXD69_10410</name>
</gene>
<sequence>MNYKILILFLFFCFKIQAQEKKDIISENKIEISSKTQTIYILGGIASTITKKDLAFSKKYNIQYHDFGCLAPINFEEYENKNAIVFEKLNSEHGKHWQKEIKSSAIGFEKWTKK</sequence>
<reference evidence="1" key="2">
    <citation type="submission" date="2022-04" db="EMBL/GenBank/DDBJ databases">
        <title>Complete Genome Sequence of Flavobacterium sediminilitoris YSM-43, Isolated from a Tidal Sediment.</title>
        <authorList>
            <person name="Lee P.A."/>
        </authorList>
    </citation>
    <scope>NUCLEOTIDE SEQUENCE</scope>
    <source>
        <strain evidence="1">YSM-43</strain>
    </source>
</reference>
<protein>
    <submittedName>
        <fullName evidence="1">Uncharacterized protein</fullName>
    </submittedName>
</protein>
<dbReference type="RefSeq" id="WP_045968024.1">
    <property type="nucleotide sequence ID" value="NZ_CP090145.1"/>
</dbReference>
<name>A0ABY4HIC1_9FLAO</name>
<accession>A0ABY4HIC1</accession>
<proteinExistence type="predicted"/>
<dbReference type="EMBL" id="CP090145">
    <property type="protein sequence ID" value="UOX32463.1"/>
    <property type="molecule type" value="Genomic_DNA"/>
</dbReference>
<evidence type="ECO:0000313" key="2">
    <source>
        <dbReference type="Proteomes" id="UP000830454"/>
    </source>
</evidence>
<organism evidence="1 2">
    <name type="scientific">Flavobacterium sediminilitoris</name>
    <dbReference type="NCBI Taxonomy" id="2024526"/>
    <lineage>
        <taxon>Bacteria</taxon>
        <taxon>Pseudomonadati</taxon>
        <taxon>Bacteroidota</taxon>
        <taxon>Flavobacteriia</taxon>
        <taxon>Flavobacteriales</taxon>
        <taxon>Flavobacteriaceae</taxon>
        <taxon>Flavobacterium</taxon>
    </lineage>
</organism>
<reference evidence="1" key="1">
    <citation type="submission" date="2021-12" db="EMBL/GenBank/DDBJ databases">
        <authorList>
            <person name="Cha I.-T."/>
            <person name="Lee K.-E."/>
            <person name="Park S.-J."/>
        </authorList>
    </citation>
    <scope>NUCLEOTIDE SEQUENCE</scope>
    <source>
        <strain evidence="1">YSM-43</strain>
    </source>
</reference>
<keyword evidence="2" id="KW-1185">Reference proteome</keyword>